<comment type="subunit">
    <text evidence="3">Interacts with RIP1.</text>
</comment>
<comment type="function">
    <text evidence="8">Assembly factor required for Rieske Fe-S protein RIP1 incorporation into the cytochrome b-c1 (CIII) complex. Functions as a chaperone, binding to this subunit within the mitochondrial matrix and stabilizing it prior to its translocation and insertion into the late CIII dimeric intermediate within the mitochondrial inner membrane. Modulates the mitochondrial matrix zinc pool.</text>
</comment>
<dbReference type="EMBL" id="KV744813">
    <property type="protein sequence ID" value="OCK85787.1"/>
    <property type="molecule type" value="Genomic_DNA"/>
</dbReference>
<feature type="region of interest" description="Disordered" evidence="9">
    <location>
        <begin position="90"/>
        <end position="115"/>
    </location>
</feature>
<evidence type="ECO:0000256" key="3">
    <source>
        <dbReference type="ARBA" id="ARBA00011589"/>
    </source>
</evidence>
<organism evidence="10 11">
    <name type="scientific">Lepidopterella palustris CBS 459.81</name>
    <dbReference type="NCBI Taxonomy" id="1314670"/>
    <lineage>
        <taxon>Eukaryota</taxon>
        <taxon>Fungi</taxon>
        <taxon>Dikarya</taxon>
        <taxon>Ascomycota</taxon>
        <taxon>Pezizomycotina</taxon>
        <taxon>Dothideomycetes</taxon>
        <taxon>Pleosporomycetidae</taxon>
        <taxon>Mytilinidiales</taxon>
        <taxon>Argynnaceae</taxon>
        <taxon>Lepidopterella</taxon>
    </lineage>
</organism>
<evidence type="ECO:0000256" key="6">
    <source>
        <dbReference type="ARBA" id="ARBA00023128"/>
    </source>
</evidence>
<dbReference type="OrthoDB" id="529194at2759"/>
<evidence type="ECO:0000313" key="10">
    <source>
        <dbReference type="EMBL" id="OCK85787.1"/>
    </source>
</evidence>
<dbReference type="PANTHER" id="PTHR46749:SF1">
    <property type="entry name" value="COMPLEX III ASSEMBLY FACTOR LYRM7"/>
    <property type="match status" value="1"/>
</dbReference>
<evidence type="ECO:0000256" key="7">
    <source>
        <dbReference type="ARBA" id="ARBA00023186"/>
    </source>
</evidence>
<proteinExistence type="inferred from homology"/>
<keyword evidence="11" id="KW-1185">Reference proteome</keyword>
<dbReference type="CDD" id="cd20267">
    <property type="entry name" value="Complex1_LYR_LYRM7"/>
    <property type="match status" value="1"/>
</dbReference>
<keyword evidence="7" id="KW-0143">Chaperone</keyword>
<dbReference type="GO" id="GO:0034551">
    <property type="term" value="P:mitochondrial respiratory chain complex III assembly"/>
    <property type="evidence" value="ECO:0007669"/>
    <property type="project" value="InterPro"/>
</dbReference>
<dbReference type="Proteomes" id="UP000250266">
    <property type="component" value="Unassembled WGS sequence"/>
</dbReference>
<evidence type="ECO:0000256" key="4">
    <source>
        <dbReference type="ARBA" id="ARBA00015108"/>
    </source>
</evidence>
<dbReference type="InterPro" id="IPR045298">
    <property type="entry name" value="Complex1_LYR_LYRM7"/>
</dbReference>
<dbReference type="GO" id="GO:0005759">
    <property type="term" value="C:mitochondrial matrix"/>
    <property type="evidence" value="ECO:0007669"/>
    <property type="project" value="UniProtKB-SubCell"/>
</dbReference>
<accession>A0A8E2JKI9</accession>
<name>A0A8E2JKI9_9PEZI</name>
<keyword evidence="6" id="KW-0496">Mitochondrion</keyword>
<feature type="compositionally biased region" description="Basic and acidic residues" evidence="9">
    <location>
        <begin position="90"/>
        <end position="100"/>
    </location>
</feature>
<sequence length="115" mass="13078">MSREMALAAYRQLLRSARIAFQGDVNTLMAARYEARKNFDQNRLLYSGSKEASAKIKHAEEVAKLLRENVVQGRAVDEEGSKFRLRIHEHTERGDNEDIKKPRKGNALTGKCCQS</sequence>
<gene>
    <name evidence="10" type="ORF">K432DRAFT_377301</name>
</gene>
<reference evidence="10 11" key="1">
    <citation type="journal article" date="2016" name="Nat. Commun.">
        <title>Ectomycorrhizal ecology is imprinted in the genome of the dominant symbiotic fungus Cenococcum geophilum.</title>
        <authorList>
            <consortium name="DOE Joint Genome Institute"/>
            <person name="Peter M."/>
            <person name="Kohler A."/>
            <person name="Ohm R.A."/>
            <person name="Kuo A."/>
            <person name="Krutzmann J."/>
            <person name="Morin E."/>
            <person name="Arend M."/>
            <person name="Barry K.W."/>
            <person name="Binder M."/>
            <person name="Choi C."/>
            <person name="Clum A."/>
            <person name="Copeland A."/>
            <person name="Grisel N."/>
            <person name="Haridas S."/>
            <person name="Kipfer T."/>
            <person name="LaButti K."/>
            <person name="Lindquist E."/>
            <person name="Lipzen A."/>
            <person name="Maire R."/>
            <person name="Meier B."/>
            <person name="Mihaltcheva S."/>
            <person name="Molinier V."/>
            <person name="Murat C."/>
            <person name="Poggeler S."/>
            <person name="Quandt C.A."/>
            <person name="Sperisen C."/>
            <person name="Tritt A."/>
            <person name="Tisserant E."/>
            <person name="Crous P.W."/>
            <person name="Henrissat B."/>
            <person name="Nehls U."/>
            <person name="Egli S."/>
            <person name="Spatafora J.W."/>
            <person name="Grigoriev I.V."/>
            <person name="Martin F.M."/>
        </authorList>
    </citation>
    <scope>NUCLEOTIDE SEQUENCE [LARGE SCALE GENOMIC DNA]</scope>
    <source>
        <strain evidence="10 11">CBS 459.81</strain>
    </source>
</reference>
<comment type="subcellular location">
    <subcellularLocation>
        <location evidence="1">Mitochondrion matrix</location>
    </subcellularLocation>
</comment>
<dbReference type="AlphaFoldDB" id="A0A8E2JKI9"/>
<evidence type="ECO:0000256" key="9">
    <source>
        <dbReference type="SAM" id="MobiDB-lite"/>
    </source>
</evidence>
<dbReference type="InterPro" id="IPR050435">
    <property type="entry name" value="MZM1/LYRM7"/>
</dbReference>
<evidence type="ECO:0000256" key="8">
    <source>
        <dbReference type="ARBA" id="ARBA00025268"/>
    </source>
</evidence>
<evidence type="ECO:0000313" key="11">
    <source>
        <dbReference type="Proteomes" id="UP000250266"/>
    </source>
</evidence>
<evidence type="ECO:0000256" key="2">
    <source>
        <dbReference type="ARBA" id="ARBA00009949"/>
    </source>
</evidence>
<dbReference type="PANTHER" id="PTHR46749">
    <property type="entry name" value="COMPLEX III ASSEMBLY FACTOR LYRM7"/>
    <property type="match status" value="1"/>
</dbReference>
<protein>
    <recommendedName>
        <fullName evidence="4">Mitochondrial zinc maintenance protein 1, mitochondrial</fullName>
    </recommendedName>
</protein>
<dbReference type="GO" id="GO:0044183">
    <property type="term" value="F:protein folding chaperone"/>
    <property type="evidence" value="ECO:0007669"/>
    <property type="project" value="TreeGrafter"/>
</dbReference>
<evidence type="ECO:0000256" key="5">
    <source>
        <dbReference type="ARBA" id="ARBA00022946"/>
    </source>
</evidence>
<evidence type="ECO:0000256" key="1">
    <source>
        <dbReference type="ARBA" id="ARBA00004305"/>
    </source>
</evidence>
<keyword evidence="5" id="KW-0809">Transit peptide</keyword>
<comment type="similarity">
    <text evidence="2">Belongs to the complex I LYR family. MZM1 subfamily.</text>
</comment>